<proteinExistence type="inferred from homology"/>
<keyword evidence="5" id="KW-0963">Cytoplasm</keyword>
<dbReference type="CDD" id="cd01335">
    <property type="entry name" value="Radical_SAM"/>
    <property type="match status" value="1"/>
</dbReference>
<evidence type="ECO:0000256" key="3">
    <source>
        <dbReference type="ARBA" id="ARBA00013273"/>
    </source>
</evidence>
<evidence type="ECO:0000256" key="8">
    <source>
        <dbReference type="ARBA" id="ARBA00022694"/>
    </source>
</evidence>
<evidence type="ECO:0000256" key="7">
    <source>
        <dbReference type="ARBA" id="ARBA00022691"/>
    </source>
</evidence>
<organism evidence="18 19">
    <name type="scientific">Malonomonas rubra DSM 5091</name>
    <dbReference type="NCBI Taxonomy" id="1122189"/>
    <lineage>
        <taxon>Bacteria</taxon>
        <taxon>Pseudomonadati</taxon>
        <taxon>Thermodesulfobacteriota</taxon>
        <taxon>Desulfuromonadia</taxon>
        <taxon>Desulfuromonadales</taxon>
        <taxon>Geopsychrobacteraceae</taxon>
        <taxon>Malonomonas</taxon>
    </lineage>
</organism>
<keyword evidence="11" id="KW-0411">Iron-sulfur</keyword>
<dbReference type="SMART" id="SM00729">
    <property type="entry name" value="Elp3"/>
    <property type="match status" value="1"/>
</dbReference>
<dbReference type="SUPFAM" id="SSF102114">
    <property type="entry name" value="Radical SAM enzymes"/>
    <property type="match status" value="1"/>
</dbReference>
<dbReference type="GO" id="GO:0046872">
    <property type="term" value="F:metal ion binding"/>
    <property type="evidence" value="ECO:0007669"/>
    <property type="project" value="UniProtKB-KW"/>
</dbReference>
<evidence type="ECO:0000256" key="12">
    <source>
        <dbReference type="ARBA" id="ARBA00031213"/>
    </source>
</evidence>
<dbReference type="PROSITE" id="PS51918">
    <property type="entry name" value="RADICAL_SAM"/>
    <property type="match status" value="1"/>
</dbReference>
<dbReference type="SFLD" id="SFLDG01082">
    <property type="entry name" value="B12-binding_domain_containing"/>
    <property type="match status" value="1"/>
</dbReference>
<dbReference type="Pfam" id="PF04055">
    <property type="entry name" value="Radical_SAM"/>
    <property type="match status" value="1"/>
</dbReference>
<evidence type="ECO:0000259" key="16">
    <source>
        <dbReference type="PROSITE" id="PS51449"/>
    </source>
</evidence>
<evidence type="ECO:0000256" key="10">
    <source>
        <dbReference type="ARBA" id="ARBA00023004"/>
    </source>
</evidence>
<dbReference type="InterPro" id="IPR020612">
    <property type="entry name" value="Methylthiotransferase_CS"/>
</dbReference>
<comment type="cofactor">
    <cofactor evidence="1">
        <name>[4Fe-4S] cluster</name>
        <dbReference type="ChEBI" id="CHEBI:49883"/>
    </cofactor>
</comment>
<dbReference type="Proteomes" id="UP000184171">
    <property type="component" value="Unassembled WGS sequence"/>
</dbReference>
<feature type="domain" description="MTTase N-terminal" evidence="16">
    <location>
        <begin position="3"/>
        <end position="115"/>
    </location>
</feature>
<dbReference type="Gene3D" id="3.40.50.12160">
    <property type="entry name" value="Methylthiotransferase, N-terminal domain"/>
    <property type="match status" value="1"/>
</dbReference>
<keyword evidence="4" id="KW-0004">4Fe-4S</keyword>
<dbReference type="GO" id="GO:0051539">
    <property type="term" value="F:4 iron, 4 sulfur cluster binding"/>
    <property type="evidence" value="ECO:0007669"/>
    <property type="project" value="UniProtKB-KW"/>
</dbReference>
<dbReference type="SFLD" id="SFLDG01061">
    <property type="entry name" value="methylthiotransferase"/>
    <property type="match status" value="1"/>
</dbReference>
<keyword evidence="6 18" id="KW-0808">Transferase</keyword>
<name>A0A1M6B3Y5_MALRU</name>
<dbReference type="InterPro" id="IPR058240">
    <property type="entry name" value="rSAM_sf"/>
</dbReference>
<dbReference type="SFLD" id="SFLDS00029">
    <property type="entry name" value="Radical_SAM"/>
    <property type="match status" value="1"/>
</dbReference>
<evidence type="ECO:0000256" key="2">
    <source>
        <dbReference type="ARBA" id="ARBA00002399"/>
    </source>
</evidence>
<dbReference type="GO" id="GO:0035598">
    <property type="term" value="F:tRNA (N(6)-L-threonylcarbamoyladenosine(37)-C(2))-methylthiotransferase activity"/>
    <property type="evidence" value="ECO:0007669"/>
    <property type="project" value="UniProtKB-EC"/>
</dbReference>
<evidence type="ECO:0000256" key="9">
    <source>
        <dbReference type="ARBA" id="ARBA00022723"/>
    </source>
</evidence>
<evidence type="ECO:0000313" key="18">
    <source>
        <dbReference type="EMBL" id="SHI43454.1"/>
    </source>
</evidence>
<dbReference type="InterPro" id="IPR006638">
    <property type="entry name" value="Elp3/MiaA/NifB-like_rSAM"/>
</dbReference>
<dbReference type="FunFam" id="3.40.50.12160:FF:000004">
    <property type="entry name" value="Threonylcarbamoyladenosine tRNA methylthiotransferase MtaB"/>
    <property type="match status" value="1"/>
</dbReference>
<dbReference type="FunFam" id="3.80.30.20:FF:000001">
    <property type="entry name" value="tRNA-2-methylthio-N(6)-dimethylallyladenosine synthase 2"/>
    <property type="match status" value="1"/>
</dbReference>
<dbReference type="RefSeq" id="WP_072904732.1">
    <property type="nucleotide sequence ID" value="NZ_FQZT01000001.1"/>
</dbReference>
<dbReference type="AlphaFoldDB" id="A0A1M6B3Y5"/>
<dbReference type="PANTHER" id="PTHR11918">
    <property type="entry name" value="RADICAL SAM PROTEINS"/>
    <property type="match status" value="1"/>
</dbReference>
<dbReference type="OrthoDB" id="9805215at2"/>
<protein>
    <recommendedName>
        <fullName evidence="15">Threonylcarbamoyladenosine tRNA methylthiotransferase MtaB</fullName>
        <ecNumber evidence="3">2.8.4.5</ecNumber>
    </recommendedName>
    <alternativeName>
        <fullName evidence="12">tRNA-t(6)A37 methylthiotransferase</fullName>
    </alternativeName>
</protein>
<evidence type="ECO:0000256" key="5">
    <source>
        <dbReference type="ARBA" id="ARBA00022490"/>
    </source>
</evidence>
<dbReference type="PANTHER" id="PTHR11918:SF45">
    <property type="entry name" value="THREONYLCARBAMOYLADENOSINE TRNA METHYLTHIOTRANSFERASE"/>
    <property type="match status" value="1"/>
</dbReference>
<comment type="function">
    <text evidence="2">Catalyzes the methylthiolation of N6-threonylcarbamoyladenosine (t(6)A), leading to the formation of 2-methylthio-N6-threonylcarbamoyladenosine (ms(2)t(6)A) at position 37 in tRNAs that read codons beginning with adenine.</text>
</comment>
<keyword evidence="7" id="KW-0949">S-adenosyl-L-methionine</keyword>
<dbReference type="PROSITE" id="PS51449">
    <property type="entry name" value="MTTASE_N"/>
    <property type="match status" value="1"/>
</dbReference>
<keyword evidence="8" id="KW-0819">tRNA processing</keyword>
<dbReference type="NCBIfam" id="TIGR00089">
    <property type="entry name" value="MiaB/RimO family radical SAM methylthiotransferase"/>
    <property type="match status" value="1"/>
</dbReference>
<sequence length="432" mass="48392">MSQTVSIVTLGCKTNQFESAAMSEQLLKCGYRQIDFDDGADLVIVNTCTVTAATDSQSRNLIRRARRINPICRIVVTGCYAQVDPETLAELPGVALVIGNEEKRDFLERLADLDTDHIQVSVSDIRKVDSAEILPLSSFEQRSRAFVQIQNGCDAFCSYCIIPYARGRSRSVSVADVIKQVEALSDSGYPEIVLTGIHIGNYGQDLHPKIDLLYLLQQIEKAGFGGRLRLGSIEPTELPSQLLDYIAASDWLCPHYHIPLQAGNDVILKQMNRHYTTAFFRQLLESIRQRQPYAAIGLDIITGFPGETRQQFLSTCEYLTDLPFSHLHVFPYSRRPGTPAAKMKDQLPGNIIKERAAELRQIGEDKLKEYAEQFVDKELQVVIEGGKDKGFKKGLSQNYLQVRVISENLQQGQCCRVKIERAEQGVLYASTL</sequence>
<dbReference type="PROSITE" id="PS01278">
    <property type="entry name" value="MTTASE_RADICAL"/>
    <property type="match status" value="1"/>
</dbReference>
<accession>A0A1M6B3Y5</accession>
<dbReference type="InterPro" id="IPR013848">
    <property type="entry name" value="Methylthiotransferase_N"/>
</dbReference>
<dbReference type="Pfam" id="PF00919">
    <property type="entry name" value="UPF0004"/>
    <property type="match status" value="1"/>
</dbReference>
<keyword evidence="19" id="KW-1185">Reference proteome</keyword>
<comment type="catalytic activity">
    <reaction evidence="13">
        <text>N(6)-L-threonylcarbamoyladenosine(37) in tRNA + (sulfur carrier)-SH + AH2 + 2 S-adenosyl-L-methionine = 2-methylsulfanyl-N(6)-L-threonylcarbamoyladenosine(37) in tRNA + (sulfur carrier)-H + 5'-deoxyadenosine + L-methionine + A + S-adenosyl-L-homocysteine + 2 H(+)</text>
        <dbReference type="Rhea" id="RHEA:37075"/>
        <dbReference type="Rhea" id="RHEA-COMP:10163"/>
        <dbReference type="Rhea" id="RHEA-COMP:11092"/>
        <dbReference type="Rhea" id="RHEA-COMP:14737"/>
        <dbReference type="Rhea" id="RHEA-COMP:14739"/>
        <dbReference type="ChEBI" id="CHEBI:13193"/>
        <dbReference type="ChEBI" id="CHEBI:15378"/>
        <dbReference type="ChEBI" id="CHEBI:17319"/>
        <dbReference type="ChEBI" id="CHEBI:17499"/>
        <dbReference type="ChEBI" id="CHEBI:29917"/>
        <dbReference type="ChEBI" id="CHEBI:57844"/>
        <dbReference type="ChEBI" id="CHEBI:57856"/>
        <dbReference type="ChEBI" id="CHEBI:59789"/>
        <dbReference type="ChEBI" id="CHEBI:64428"/>
        <dbReference type="ChEBI" id="CHEBI:74418"/>
        <dbReference type="ChEBI" id="CHEBI:74420"/>
        <dbReference type="EC" id="2.8.4.5"/>
    </reaction>
</comment>
<evidence type="ECO:0000256" key="14">
    <source>
        <dbReference type="ARBA" id="ARBA00061574"/>
    </source>
</evidence>
<dbReference type="NCBIfam" id="TIGR01579">
    <property type="entry name" value="MiaB-like-C"/>
    <property type="match status" value="1"/>
</dbReference>
<evidence type="ECO:0000256" key="13">
    <source>
        <dbReference type="ARBA" id="ARBA00051661"/>
    </source>
</evidence>
<dbReference type="EMBL" id="FQZT01000001">
    <property type="protein sequence ID" value="SHI43454.1"/>
    <property type="molecule type" value="Genomic_DNA"/>
</dbReference>
<evidence type="ECO:0000256" key="1">
    <source>
        <dbReference type="ARBA" id="ARBA00001966"/>
    </source>
</evidence>
<dbReference type="InterPro" id="IPR006467">
    <property type="entry name" value="MiaB-like_bact"/>
</dbReference>
<dbReference type="EC" id="2.8.4.5" evidence="3"/>
<reference evidence="18 19" key="1">
    <citation type="submission" date="2016-11" db="EMBL/GenBank/DDBJ databases">
        <authorList>
            <person name="Jaros S."/>
            <person name="Januszkiewicz K."/>
            <person name="Wedrychowicz H."/>
        </authorList>
    </citation>
    <scope>NUCLEOTIDE SEQUENCE [LARGE SCALE GENOMIC DNA]</scope>
    <source>
        <strain evidence="18 19">DSM 5091</strain>
    </source>
</reference>
<dbReference type="InterPro" id="IPR007197">
    <property type="entry name" value="rSAM"/>
</dbReference>
<keyword evidence="9" id="KW-0479">Metal-binding</keyword>
<keyword evidence="10" id="KW-0408">Iron</keyword>
<feature type="domain" description="Radical SAM core" evidence="17">
    <location>
        <begin position="139"/>
        <end position="369"/>
    </location>
</feature>
<evidence type="ECO:0000256" key="6">
    <source>
        <dbReference type="ARBA" id="ARBA00022679"/>
    </source>
</evidence>
<gene>
    <name evidence="18" type="ORF">SAMN02745165_00031</name>
</gene>
<dbReference type="Gene3D" id="3.80.30.20">
    <property type="entry name" value="tm_1862 like domain"/>
    <property type="match status" value="1"/>
</dbReference>
<dbReference type="InterPro" id="IPR038135">
    <property type="entry name" value="Methylthiotransferase_N_sf"/>
</dbReference>
<evidence type="ECO:0000259" key="17">
    <source>
        <dbReference type="PROSITE" id="PS51918"/>
    </source>
</evidence>
<dbReference type="InterPro" id="IPR005839">
    <property type="entry name" value="Methylthiotransferase"/>
</dbReference>
<dbReference type="InterPro" id="IPR023404">
    <property type="entry name" value="rSAM_horseshoe"/>
</dbReference>
<evidence type="ECO:0000256" key="15">
    <source>
        <dbReference type="ARBA" id="ARBA00069898"/>
    </source>
</evidence>
<evidence type="ECO:0000256" key="11">
    <source>
        <dbReference type="ARBA" id="ARBA00023014"/>
    </source>
</evidence>
<evidence type="ECO:0000256" key="4">
    <source>
        <dbReference type="ARBA" id="ARBA00022485"/>
    </source>
</evidence>
<dbReference type="STRING" id="1122189.SAMN02745165_00031"/>
<comment type="similarity">
    <text evidence="14">Belongs to the methylthiotransferase family. MtaB subfamily.</text>
</comment>
<evidence type="ECO:0000313" key="19">
    <source>
        <dbReference type="Proteomes" id="UP000184171"/>
    </source>
</evidence>